<dbReference type="InterPro" id="IPR000719">
    <property type="entry name" value="Prot_kinase_dom"/>
</dbReference>
<keyword evidence="3" id="KW-0808">Transferase</keyword>
<reference evidence="4" key="2">
    <citation type="submission" date="2009-11" db="EMBL/GenBank/DDBJ databases">
        <title>The Genome Sequence of Allomyces macrogynus strain ATCC 38327.</title>
        <authorList>
            <consortium name="The Broad Institute Genome Sequencing Platform"/>
            <person name="Russ C."/>
            <person name="Cuomo C."/>
            <person name="Shea T."/>
            <person name="Young S.K."/>
            <person name="Zeng Q."/>
            <person name="Koehrsen M."/>
            <person name="Haas B."/>
            <person name="Borodovsky M."/>
            <person name="Guigo R."/>
            <person name="Alvarado L."/>
            <person name="Berlin A."/>
            <person name="Borenstein D."/>
            <person name="Chen Z."/>
            <person name="Engels R."/>
            <person name="Freedman E."/>
            <person name="Gellesch M."/>
            <person name="Goldberg J."/>
            <person name="Griggs A."/>
            <person name="Gujja S."/>
            <person name="Heiman D."/>
            <person name="Hepburn T."/>
            <person name="Howarth C."/>
            <person name="Jen D."/>
            <person name="Larson L."/>
            <person name="Lewis B."/>
            <person name="Mehta T."/>
            <person name="Park D."/>
            <person name="Pearson M."/>
            <person name="Roberts A."/>
            <person name="Saif S."/>
            <person name="Shenoy N."/>
            <person name="Sisk P."/>
            <person name="Stolte C."/>
            <person name="Sykes S."/>
            <person name="Walk T."/>
            <person name="White J."/>
            <person name="Yandava C."/>
            <person name="Burger G."/>
            <person name="Gray M.W."/>
            <person name="Holland P.W.H."/>
            <person name="King N."/>
            <person name="Lang F.B.F."/>
            <person name="Roger A.J."/>
            <person name="Ruiz-Trillo I."/>
            <person name="Lander E."/>
            <person name="Nusbaum C."/>
        </authorList>
    </citation>
    <scope>NUCLEOTIDE SEQUENCE [LARGE SCALE GENOMIC DNA]</scope>
    <source>
        <strain evidence="4">ATCC 38327</strain>
    </source>
</reference>
<gene>
    <name evidence="3" type="ORF">AMAG_11257</name>
</gene>
<dbReference type="InterPro" id="IPR008271">
    <property type="entry name" value="Ser/Thr_kinase_AS"/>
</dbReference>
<dbReference type="PROSITE" id="PS50011">
    <property type="entry name" value="PROTEIN_KINASE_DOM"/>
    <property type="match status" value="1"/>
</dbReference>
<dbReference type="EC" id="2.7.11.1" evidence="1"/>
<dbReference type="GO" id="GO:0005524">
    <property type="term" value="F:ATP binding"/>
    <property type="evidence" value="ECO:0007669"/>
    <property type="project" value="InterPro"/>
</dbReference>
<organism evidence="3 4">
    <name type="scientific">Allomyces macrogynus (strain ATCC 38327)</name>
    <name type="common">Allomyces javanicus var. macrogynus</name>
    <dbReference type="NCBI Taxonomy" id="578462"/>
    <lineage>
        <taxon>Eukaryota</taxon>
        <taxon>Fungi</taxon>
        <taxon>Fungi incertae sedis</taxon>
        <taxon>Blastocladiomycota</taxon>
        <taxon>Blastocladiomycetes</taxon>
        <taxon>Blastocladiales</taxon>
        <taxon>Blastocladiaceae</taxon>
        <taxon>Allomyces</taxon>
    </lineage>
</organism>
<dbReference type="OrthoDB" id="5579860at2759"/>
<dbReference type="EMBL" id="GG745351">
    <property type="protein sequence ID" value="KNE66762.1"/>
    <property type="molecule type" value="Genomic_DNA"/>
</dbReference>
<dbReference type="Proteomes" id="UP000054350">
    <property type="component" value="Unassembled WGS sequence"/>
</dbReference>
<sequence length="155" mass="17557">MVPGPPGAEDGADTMQHYMVMSLHGENLSELRKRMPGHRFTPETTAMLARQMISAIRYMHKIGYLHRDIKASNFVMGTEQLPDHHGVPRARCYLIDFGLARRFLTSDGQIRPPRSSAGFRGTARYASRTFILFTPRLPRGALAPDLTLPRFFVMQ</sequence>
<dbReference type="InterPro" id="IPR011009">
    <property type="entry name" value="Kinase-like_dom_sf"/>
</dbReference>
<proteinExistence type="predicted"/>
<evidence type="ECO:0000259" key="2">
    <source>
        <dbReference type="PROSITE" id="PS50011"/>
    </source>
</evidence>
<keyword evidence="4" id="KW-1185">Reference proteome</keyword>
<dbReference type="SUPFAM" id="SSF56112">
    <property type="entry name" value="Protein kinase-like (PK-like)"/>
    <property type="match status" value="1"/>
</dbReference>
<dbReference type="PROSITE" id="PS00108">
    <property type="entry name" value="PROTEIN_KINASE_ST"/>
    <property type="match status" value="1"/>
</dbReference>
<evidence type="ECO:0000313" key="4">
    <source>
        <dbReference type="Proteomes" id="UP000054350"/>
    </source>
</evidence>
<dbReference type="AlphaFoldDB" id="A0A0L0SW71"/>
<feature type="domain" description="Protein kinase" evidence="2">
    <location>
        <begin position="1"/>
        <end position="155"/>
    </location>
</feature>
<dbReference type="STRING" id="578462.A0A0L0SW71"/>
<evidence type="ECO:0000256" key="1">
    <source>
        <dbReference type="ARBA" id="ARBA00012513"/>
    </source>
</evidence>
<keyword evidence="3" id="KW-0723">Serine/threonine-protein kinase</keyword>
<dbReference type="GO" id="GO:0004674">
    <property type="term" value="F:protein serine/threonine kinase activity"/>
    <property type="evidence" value="ECO:0007669"/>
    <property type="project" value="UniProtKB-KW"/>
</dbReference>
<name>A0A0L0SW71_ALLM3</name>
<dbReference type="PANTHER" id="PTHR11909">
    <property type="entry name" value="CASEIN KINASE-RELATED"/>
    <property type="match status" value="1"/>
</dbReference>
<dbReference type="Gene3D" id="1.10.510.10">
    <property type="entry name" value="Transferase(Phosphotransferase) domain 1"/>
    <property type="match status" value="1"/>
</dbReference>
<evidence type="ECO:0000313" key="3">
    <source>
        <dbReference type="EMBL" id="KNE66762.1"/>
    </source>
</evidence>
<dbReference type="VEuPathDB" id="FungiDB:AMAG_11257"/>
<reference evidence="3 4" key="1">
    <citation type="submission" date="2009-11" db="EMBL/GenBank/DDBJ databases">
        <title>Annotation of Allomyces macrogynus ATCC 38327.</title>
        <authorList>
            <consortium name="The Broad Institute Genome Sequencing Platform"/>
            <person name="Russ C."/>
            <person name="Cuomo C."/>
            <person name="Burger G."/>
            <person name="Gray M.W."/>
            <person name="Holland P.W.H."/>
            <person name="King N."/>
            <person name="Lang F.B.F."/>
            <person name="Roger A.J."/>
            <person name="Ruiz-Trillo I."/>
            <person name="Young S.K."/>
            <person name="Zeng Q."/>
            <person name="Gargeya S."/>
            <person name="Fitzgerald M."/>
            <person name="Haas B."/>
            <person name="Abouelleil A."/>
            <person name="Alvarado L."/>
            <person name="Arachchi H.M."/>
            <person name="Berlin A."/>
            <person name="Chapman S.B."/>
            <person name="Gearin G."/>
            <person name="Goldberg J."/>
            <person name="Griggs A."/>
            <person name="Gujja S."/>
            <person name="Hansen M."/>
            <person name="Heiman D."/>
            <person name="Howarth C."/>
            <person name="Larimer J."/>
            <person name="Lui A."/>
            <person name="MacDonald P.J.P."/>
            <person name="McCowen C."/>
            <person name="Montmayeur A."/>
            <person name="Murphy C."/>
            <person name="Neiman D."/>
            <person name="Pearson M."/>
            <person name="Priest M."/>
            <person name="Roberts A."/>
            <person name="Saif S."/>
            <person name="Shea T."/>
            <person name="Sisk P."/>
            <person name="Stolte C."/>
            <person name="Sykes S."/>
            <person name="Wortman J."/>
            <person name="Nusbaum C."/>
            <person name="Birren B."/>
        </authorList>
    </citation>
    <scope>NUCLEOTIDE SEQUENCE [LARGE SCALE GENOMIC DNA]</scope>
    <source>
        <strain evidence="3 4">ATCC 38327</strain>
    </source>
</reference>
<dbReference type="Pfam" id="PF00069">
    <property type="entry name" value="Pkinase"/>
    <property type="match status" value="1"/>
</dbReference>
<accession>A0A0L0SW71</accession>
<dbReference type="InterPro" id="IPR050235">
    <property type="entry name" value="CK1_Ser-Thr_kinase"/>
</dbReference>
<protein>
    <recommendedName>
        <fullName evidence="1">non-specific serine/threonine protein kinase</fullName>
        <ecNumber evidence="1">2.7.11.1</ecNumber>
    </recommendedName>
</protein>
<dbReference type="eggNOG" id="KOG1164">
    <property type="taxonomic scope" value="Eukaryota"/>
</dbReference>
<keyword evidence="3" id="KW-0418">Kinase</keyword>